<dbReference type="InterPro" id="IPR051159">
    <property type="entry name" value="Hexapeptide_acetyltransf"/>
</dbReference>
<proteinExistence type="inferred from homology"/>
<evidence type="ECO:0000256" key="3">
    <source>
        <dbReference type="ARBA" id="ARBA00022737"/>
    </source>
</evidence>
<name>A0A8A4ZHA2_9MICO</name>
<evidence type="ECO:0000313" key="5">
    <source>
        <dbReference type="Proteomes" id="UP000663937"/>
    </source>
</evidence>
<keyword evidence="5" id="KW-1185">Reference proteome</keyword>
<sequence>MRPTTGERCARLLYVAPQHATRARRAVKRAALVGRFASHGRDFVFDPDGVYSFESISVGDRVNLGYRPILVATRSTIRIGNDVMFGPEVTVRGGNHRFDLPGVAMIAVTDEMKSPQHDRGVVIEDDVWIGTRAIVLQGVTVGRGAVVGAGSVVTRPVPAFTIVAGSPARIVRDRFTPAQLKQHLELLGSAGPAGTGAERR</sequence>
<comment type="similarity">
    <text evidence="1">Belongs to the transferase hexapeptide repeat family.</text>
</comment>
<evidence type="ECO:0000256" key="2">
    <source>
        <dbReference type="ARBA" id="ARBA00022679"/>
    </source>
</evidence>
<keyword evidence="4" id="KW-0012">Acyltransferase</keyword>
<evidence type="ECO:0000256" key="1">
    <source>
        <dbReference type="ARBA" id="ARBA00007274"/>
    </source>
</evidence>
<dbReference type="GO" id="GO:0005829">
    <property type="term" value="C:cytosol"/>
    <property type="evidence" value="ECO:0007669"/>
    <property type="project" value="TreeGrafter"/>
</dbReference>
<dbReference type="CDD" id="cd04647">
    <property type="entry name" value="LbH_MAT_like"/>
    <property type="match status" value="1"/>
</dbReference>
<dbReference type="InterPro" id="IPR011004">
    <property type="entry name" value="Trimer_LpxA-like_sf"/>
</dbReference>
<dbReference type="KEGG" id="psic:J4E96_17180"/>
<dbReference type="Gene3D" id="2.160.10.10">
    <property type="entry name" value="Hexapeptide repeat proteins"/>
    <property type="match status" value="1"/>
</dbReference>
<protein>
    <submittedName>
        <fullName evidence="4">Acyltransferase</fullName>
    </submittedName>
</protein>
<dbReference type="Proteomes" id="UP000663937">
    <property type="component" value="Chromosome"/>
</dbReference>
<dbReference type="AlphaFoldDB" id="A0A8A4ZHA2"/>
<accession>A0A8A4ZHA2</accession>
<keyword evidence="3" id="KW-0677">Repeat</keyword>
<organism evidence="4 5">
    <name type="scientific">Pengzhenrongella sicca</name>
    <dbReference type="NCBI Taxonomy" id="2819238"/>
    <lineage>
        <taxon>Bacteria</taxon>
        <taxon>Bacillati</taxon>
        <taxon>Actinomycetota</taxon>
        <taxon>Actinomycetes</taxon>
        <taxon>Micrococcales</taxon>
        <taxon>Pengzhenrongella</taxon>
    </lineage>
</organism>
<dbReference type="PANTHER" id="PTHR23416">
    <property type="entry name" value="SIALIC ACID SYNTHASE-RELATED"/>
    <property type="match status" value="1"/>
</dbReference>
<dbReference type="EMBL" id="CP071868">
    <property type="protein sequence ID" value="QTE29018.1"/>
    <property type="molecule type" value="Genomic_DNA"/>
</dbReference>
<dbReference type="RefSeq" id="WP_319637701.1">
    <property type="nucleotide sequence ID" value="NZ_CP071868.1"/>
</dbReference>
<dbReference type="Pfam" id="PF00132">
    <property type="entry name" value="Hexapep"/>
    <property type="match status" value="1"/>
</dbReference>
<dbReference type="InterPro" id="IPR001451">
    <property type="entry name" value="Hexapep"/>
</dbReference>
<dbReference type="PANTHER" id="PTHR23416:SF23">
    <property type="entry name" value="ACETYLTRANSFERASE C18B11.09C-RELATED"/>
    <property type="match status" value="1"/>
</dbReference>
<dbReference type="GO" id="GO:0008374">
    <property type="term" value="F:O-acyltransferase activity"/>
    <property type="evidence" value="ECO:0007669"/>
    <property type="project" value="TreeGrafter"/>
</dbReference>
<dbReference type="InterPro" id="IPR018357">
    <property type="entry name" value="Hexapep_transf_CS"/>
</dbReference>
<dbReference type="PROSITE" id="PS00101">
    <property type="entry name" value="HEXAPEP_TRANSFERASES"/>
    <property type="match status" value="1"/>
</dbReference>
<gene>
    <name evidence="4" type="ORF">J4E96_17180</name>
</gene>
<evidence type="ECO:0000313" key="4">
    <source>
        <dbReference type="EMBL" id="QTE29018.1"/>
    </source>
</evidence>
<dbReference type="SUPFAM" id="SSF51161">
    <property type="entry name" value="Trimeric LpxA-like enzymes"/>
    <property type="match status" value="1"/>
</dbReference>
<keyword evidence="2" id="KW-0808">Transferase</keyword>
<reference evidence="4" key="1">
    <citation type="submission" date="2021-03" db="EMBL/GenBank/DDBJ databases">
        <title>Pengzhenrongella sicca gen. nov., sp. nov., a new member of suborder Micrococcineae isolated from High-Arctic tundra soil.</title>
        <authorList>
            <person name="Peng F."/>
        </authorList>
    </citation>
    <scope>NUCLEOTIDE SEQUENCE</scope>
    <source>
        <strain evidence="4">LRZ-2</strain>
    </source>
</reference>